<evidence type="ECO:0000256" key="7">
    <source>
        <dbReference type="ARBA" id="ARBA00047343"/>
    </source>
</evidence>
<dbReference type="Gene3D" id="2.60.120.10">
    <property type="entry name" value="Jelly Rolls"/>
    <property type="match status" value="1"/>
</dbReference>
<evidence type="ECO:0000259" key="9">
    <source>
        <dbReference type="Pfam" id="PF00483"/>
    </source>
</evidence>
<evidence type="ECO:0000256" key="2">
    <source>
        <dbReference type="ARBA" id="ARBA00012387"/>
    </source>
</evidence>
<dbReference type="SUPFAM" id="SSF53448">
    <property type="entry name" value="Nucleotide-diphospho-sugar transferases"/>
    <property type="match status" value="1"/>
</dbReference>
<evidence type="ECO:0000256" key="4">
    <source>
        <dbReference type="ARBA" id="ARBA00022695"/>
    </source>
</evidence>
<evidence type="ECO:0000313" key="12">
    <source>
        <dbReference type="EMBL" id="AIA54918.1"/>
    </source>
</evidence>
<dbReference type="Pfam" id="PF00483">
    <property type="entry name" value="NTP_transferase"/>
    <property type="match status" value="1"/>
</dbReference>
<keyword evidence="5" id="KW-0547">Nucleotide-binding</keyword>
<dbReference type="FunFam" id="2.60.120.10:FF:000032">
    <property type="entry name" value="Mannose-1-phosphate guanylyltransferase/mannose-6-phosphate isomerase"/>
    <property type="match status" value="1"/>
</dbReference>
<dbReference type="KEGG" id="acz:Acaty_c1046"/>
<dbReference type="eggNOG" id="COG0836">
    <property type="taxonomic scope" value="Bacteria"/>
</dbReference>
<dbReference type="EMBL" id="CP005986">
    <property type="protein sequence ID" value="AIA54918.1"/>
    <property type="molecule type" value="Genomic_DNA"/>
</dbReference>
<feature type="domain" description="MannoseP isomerase/GMP-like beta-helix" evidence="11">
    <location>
        <begin position="312"/>
        <end position="360"/>
    </location>
</feature>
<dbReference type="Proteomes" id="UP000005522">
    <property type="component" value="Chromosome"/>
</dbReference>
<dbReference type="CDD" id="cd02509">
    <property type="entry name" value="GDP-M1P_Guanylyltransferase"/>
    <property type="match status" value="1"/>
</dbReference>
<dbReference type="GO" id="GO:0000271">
    <property type="term" value="P:polysaccharide biosynthetic process"/>
    <property type="evidence" value="ECO:0007669"/>
    <property type="project" value="InterPro"/>
</dbReference>
<evidence type="ECO:0000256" key="6">
    <source>
        <dbReference type="ARBA" id="ARBA00023134"/>
    </source>
</evidence>
<dbReference type="NCBIfam" id="TIGR01479">
    <property type="entry name" value="GMP_PMI"/>
    <property type="match status" value="1"/>
</dbReference>
<keyword evidence="6" id="KW-0342">GTP-binding</keyword>
<dbReference type="GO" id="GO:0009298">
    <property type="term" value="P:GDP-mannose biosynthetic process"/>
    <property type="evidence" value="ECO:0007669"/>
    <property type="project" value="TreeGrafter"/>
</dbReference>
<dbReference type="InterPro" id="IPR029044">
    <property type="entry name" value="Nucleotide-diphossugar_trans"/>
</dbReference>
<reference evidence="12 13" key="1">
    <citation type="journal article" date="2009" name="J. Bacteriol.">
        <title>Draft genome sequence of the extremely acidophilic bacterium Acidithiobacillus caldus ATCC 51756 reveals metabolic versatility in the genus Acidithiobacillus.</title>
        <authorList>
            <person name="Valdes J."/>
            <person name="Quatrini R."/>
            <person name="Hallberg K."/>
            <person name="Dopson M."/>
            <person name="Valenzuela P.D."/>
            <person name="Holmes D.S."/>
        </authorList>
    </citation>
    <scope>NUCLEOTIDE SEQUENCE [LARGE SCALE GENOMIC DNA]</scope>
    <source>
        <strain evidence="13">ATCC 51756 / DSM 8584 / KU</strain>
    </source>
</reference>
<dbReference type="InterPro" id="IPR011051">
    <property type="entry name" value="RmlC_Cupin_sf"/>
</dbReference>
<name>A0A059ZTU8_ACICK</name>
<dbReference type="CDD" id="cd02213">
    <property type="entry name" value="cupin_PMI_typeII_C"/>
    <property type="match status" value="1"/>
</dbReference>
<dbReference type="Gene3D" id="3.90.550.10">
    <property type="entry name" value="Spore Coat Polysaccharide Biosynthesis Protein SpsA, Chain A"/>
    <property type="match status" value="1"/>
</dbReference>
<evidence type="ECO:0000313" key="13">
    <source>
        <dbReference type="Proteomes" id="UP000005522"/>
    </source>
</evidence>
<feature type="domain" description="Mannose-6-phosphate isomerase type II C-terminal" evidence="10">
    <location>
        <begin position="368"/>
        <end position="478"/>
    </location>
</feature>
<evidence type="ECO:0000256" key="5">
    <source>
        <dbReference type="ARBA" id="ARBA00022741"/>
    </source>
</evidence>
<evidence type="ECO:0000259" key="11">
    <source>
        <dbReference type="Pfam" id="PF22640"/>
    </source>
</evidence>
<comment type="catalytic activity">
    <reaction evidence="7">
        <text>alpha-D-mannose 1-phosphate + GTP + H(+) = GDP-alpha-D-mannose + diphosphate</text>
        <dbReference type="Rhea" id="RHEA:15229"/>
        <dbReference type="ChEBI" id="CHEBI:15378"/>
        <dbReference type="ChEBI" id="CHEBI:33019"/>
        <dbReference type="ChEBI" id="CHEBI:37565"/>
        <dbReference type="ChEBI" id="CHEBI:57527"/>
        <dbReference type="ChEBI" id="CHEBI:58409"/>
        <dbReference type="EC" id="2.7.7.13"/>
    </reaction>
</comment>
<dbReference type="RefSeq" id="WP_004871542.1">
    <property type="nucleotide sequence ID" value="NZ_CP005986.1"/>
</dbReference>
<dbReference type="InterPro" id="IPR005835">
    <property type="entry name" value="NTP_transferase_dom"/>
</dbReference>
<dbReference type="InterPro" id="IPR001538">
    <property type="entry name" value="Man6P_isomerase-2_C"/>
</dbReference>
<dbReference type="Pfam" id="PF01050">
    <property type="entry name" value="MannoseP_isomer"/>
    <property type="match status" value="1"/>
</dbReference>
<evidence type="ECO:0000259" key="10">
    <source>
        <dbReference type="Pfam" id="PF01050"/>
    </source>
</evidence>
<dbReference type="InterPro" id="IPR014710">
    <property type="entry name" value="RmlC-like_jellyroll"/>
</dbReference>
<dbReference type="InterPro" id="IPR054566">
    <property type="entry name" value="ManC/GMP-like_b-helix"/>
</dbReference>
<dbReference type="PANTHER" id="PTHR46390:SF1">
    <property type="entry name" value="MANNOSE-1-PHOSPHATE GUANYLYLTRANSFERASE"/>
    <property type="match status" value="1"/>
</dbReference>
<dbReference type="HOGENOM" id="CLU_035527_1_0_6"/>
<dbReference type="EC" id="2.7.7.13" evidence="2"/>
<keyword evidence="3 12" id="KW-0808">Transferase</keyword>
<evidence type="ECO:0000256" key="1">
    <source>
        <dbReference type="ARBA" id="ARBA00006115"/>
    </source>
</evidence>
<keyword evidence="4 12" id="KW-0548">Nucleotidyltransferase</keyword>
<dbReference type="Pfam" id="PF22640">
    <property type="entry name" value="ManC_GMP_beta-helix"/>
    <property type="match status" value="1"/>
</dbReference>
<organism evidence="12 13">
    <name type="scientific">Acidithiobacillus caldus (strain ATCC 51756 / DSM 8584 / KU)</name>
    <dbReference type="NCBI Taxonomy" id="637389"/>
    <lineage>
        <taxon>Bacteria</taxon>
        <taxon>Pseudomonadati</taxon>
        <taxon>Pseudomonadota</taxon>
        <taxon>Acidithiobacillia</taxon>
        <taxon>Acidithiobacillales</taxon>
        <taxon>Acidithiobacillaceae</taxon>
        <taxon>Acidithiobacillus</taxon>
    </lineage>
</organism>
<dbReference type="GO" id="GO:0004475">
    <property type="term" value="F:mannose-1-phosphate guanylyltransferase (GTP) activity"/>
    <property type="evidence" value="ECO:0007669"/>
    <property type="project" value="UniProtKB-EC"/>
</dbReference>
<evidence type="ECO:0000256" key="8">
    <source>
        <dbReference type="RuleBase" id="RU004190"/>
    </source>
</evidence>
<accession>A0A059ZTU8</accession>
<dbReference type="eggNOG" id="COG0662">
    <property type="taxonomic scope" value="Bacteria"/>
</dbReference>
<dbReference type="GO" id="GO:0005525">
    <property type="term" value="F:GTP binding"/>
    <property type="evidence" value="ECO:0007669"/>
    <property type="project" value="UniProtKB-KW"/>
</dbReference>
<evidence type="ECO:0000256" key="3">
    <source>
        <dbReference type="ARBA" id="ARBA00022679"/>
    </source>
</evidence>
<dbReference type="FunFam" id="3.90.550.10:FF:000046">
    <property type="entry name" value="Mannose-1-phosphate guanylyltransferase (GDP)"/>
    <property type="match status" value="1"/>
</dbReference>
<comment type="similarity">
    <text evidence="1 8">Belongs to the mannose-6-phosphate isomerase type 2 family.</text>
</comment>
<dbReference type="PANTHER" id="PTHR46390">
    <property type="entry name" value="MANNOSE-1-PHOSPHATE GUANYLYLTRANSFERASE"/>
    <property type="match status" value="1"/>
</dbReference>
<gene>
    <name evidence="12" type="ORF">Acaty_c1046</name>
</gene>
<dbReference type="InterPro" id="IPR049577">
    <property type="entry name" value="GMPP_N"/>
</dbReference>
<dbReference type="SUPFAM" id="SSF51182">
    <property type="entry name" value="RmlC-like cupins"/>
    <property type="match status" value="1"/>
</dbReference>
<dbReference type="AlphaFoldDB" id="A0A059ZTU8"/>
<dbReference type="InterPro" id="IPR006375">
    <property type="entry name" value="Man1P_GuaTrfase/Man6P_Isoase"/>
</dbReference>
<feature type="domain" description="Nucleotidyl transferase" evidence="9">
    <location>
        <begin position="15"/>
        <end position="294"/>
    </location>
</feature>
<sequence length="490" mass="53716">MHFSGSDCHSPQVVPVILSGGTGSRLWPLSRTQQPKPFIPLPDGENLLGKTLKRVQALPHGGRLLMVTNRDYYFLSRDTIASALGADHEDRVEYLLEPKARNTAAAIAAAALWAQDQVGPEAVLLVLPSDHLIEDAAGFCAAVGKAARLAQQGYLVTFGVVPSRPETGYGYIAQGAALEGGFVVDRFLEKPNRETAEAYLAGGQYLWNAGIFCFTAKNLLQAMSEHAPAVHEATLAAWAQGQANGDTWWLGKAFSQSPDISIDYAVMESHDRVAVVPATFDWNDLGAWEAMGELLPADSEGNRGHGELLWEDSRQCVVYSPERLTALLGVEDLLVVDTPDALLIARRDRDQDVKRIVERLKGSSHPLADTHITVHRPWGTYTVLEEGEHFKIKRILVKPREKLSLQMHYHRSEHWIVVSGTAKVVVGKDERLVMTNESTFIAAGTAHRLENPGVIPLVLIEVQSGAYLGEDDIVRFEDIYGRVEASAPTP</sequence>
<protein>
    <recommendedName>
        <fullName evidence="2">mannose-1-phosphate guanylyltransferase</fullName>
        <ecNumber evidence="2">2.7.7.13</ecNumber>
    </recommendedName>
</protein>
<proteinExistence type="inferred from homology"/>
<dbReference type="InterPro" id="IPR051161">
    <property type="entry name" value="Mannose-6P_isomerase_type2"/>
</dbReference>